<dbReference type="PROSITE" id="PS51837">
    <property type="entry name" value="LITAF"/>
    <property type="match status" value="1"/>
</dbReference>
<reference evidence="10" key="1">
    <citation type="submission" date="2019-08" db="EMBL/GenBank/DDBJ databases">
        <title>The genome of the North American firefly Photinus pyralis.</title>
        <authorList>
            <consortium name="Photinus pyralis genome working group"/>
            <person name="Fallon T.R."/>
            <person name="Sander Lower S.E."/>
            <person name="Weng J.-K."/>
        </authorList>
    </citation>
    <scope>NUCLEOTIDE SEQUENCE</scope>
    <source>
        <strain evidence="10">TRF0915ILg1</strain>
        <tissue evidence="10">Whole body</tissue>
    </source>
</reference>
<keyword evidence="8" id="KW-0812">Transmembrane</keyword>
<comment type="caution">
    <text evidence="10">The sequence shown here is derived from an EMBL/GenBank/DDBJ whole genome shotgun (WGS) entry which is preliminary data.</text>
</comment>
<evidence type="ECO:0000259" key="9">
    <source>
        <dbReference type="PROSITE" id="PS51837"/>
    </source>
</evidence>
<organism evidence="10 11">
    <name type="scientific">Ignelater luminosus</name>
    <name type="common">Cucubano</name>
    <name type="synonym">Pyrophorus luminosus</name>
    <dbReference type="NCBI Taxonomy" id="2038154"/>
    <lineage>
        <taxon>Eukaryota</taxon>
        <taxon>Metazoa</taxon>
        <taxon>Ecdysozoa</taxon>
        <taxon>Arthropoda</taxon>
        <taxon>Hexapoda</taxon>
        <taxon>Insecta</taxon>
        <taxon>Pterygota</taxon>
        <taxon>Neoptera</taxon>
        <taxon>Endopterygota</taxon>
        <taxon>Coleoptera</taxon>
        <taxon>Polyphaga</taxon>
        <taxon>Elateriformia</taxon>
        <taxon>Elateroidea</taxon>
        <taxon>Elateridae</taxon>
        <taxon>Agrypninae</taxon>
        <taxon>Pyrophorini</taxon>
        <taxon>Ignelater</taxon>
    </lineage>
</organism>
<keyword evidence="5" id="KW-0479">Metal-binding</keyword>
<evidence type="ECO:0000256" key="2">
    <source>
        <dbReference type="ARBA" id="ARBA00004481"/>
    </source>
</evidence>
<dbReference type="PANTHER" id="PTHR23292">
    <property type="entry name" value="LIPOPOLYSACCHARIDE-INDUCED TUMOR NECROSIS FACTOR-ALPHA FACTOR"/>
    <property type="match status" value="1"/>
</dbReference>
<dbReference type="AlphaFoldDB" id="A0A8K0CIS1"/>
<feature type="non-terminal residue" evidence="10">
    <location>
        <position position="1"/>
    </location>
</feature>
<dbReference type="InterPro" id="IPR037519">
    <property type="entry name" value="LITAF_fam"/>
</dbReference>
<dbReference type="GO" id="GO:0031902">
    <property type="term" value="C:late endosome membrane"/>
    <property type="evidence" value="ECO:0007669"/>
    <property type="project" value="UniProtKB-SubCell"/>
</dbReference>
<dbReference type="OrthoDB" id="5599753at2759"/>
<dbReference type="EMBL" id="VTPC01089246">
    <property type="protein sequence ID" value="KAF2885896.1"/>
    <property type="molecule type" value="Genomic_DNA"/>
</dbReference>
<evidence type="ECO:0000256" key="8">
    <source>
        <dbReference type="SAM" id="Phobius"/>
    </source>
</evidence>
<evidence type="ECO:0000313" key="11">
    <source>
        <dbReference type="Proteomes" id="UP000801492"/>
    </source>
</evidence>
<evidence type="ECO:0000256" key="1">
    <source>
        <dbReference type="ARBA" id="ARBA00004414"/>
    </source>
</evidence>
<sequence>VITTRPVTVVPANFGPNSQVYVCPYCNHSISTRVETKPTTKTHLIAIGLCIFCCWLCCFCPYCIDSCQARNHYCPQCSAYLGTYSN</sequence>
<evidence type="ECO:0000313" key="10">
    <source>
        <dbReference type="EMBL" id="KAF2885896.1"/>
    </source>
</evidence>
<dbReference type="GO" id="GO:0008270">
    <property type="term" value="F:zinc ion binding"/>
    <property type="evidence" value="ECO:0007669"/>
    <property type="project" value="TreeGrafter"/>
</dbReference>
<feature type="transmembrane region" description="Helical" evidence="8">
    <location>
        <begin position="44"/>
        <end position="64"/>
    </location>
</feature>
<evidence type="ECO:0000256" key="3">
    <source>
        <dbReference type="ARBA" id="ARBA00004630"/>
    </source>
</evidence>
<dbReference type="PANTHER" id="PTHR23292:SF14">
    <property type="entry name" value="FI16615P1-RELATED"/>
    <property type="match status" value="1"/>
</dbReference>
<dbReference type="GO" id="GO:0005765">
    <property type="term" value="C:lysosomal membrane"/>
    <property type="evidence" value="ECO:0007669"/>
    <property type="project" value="UniProtKB-SubCell"/>
</dbReference>
<evidence type="ECO:0000256" key="6">
    <source>
        <dbReference type="ARBA" id="ARBA00022833"/>
    </source>
</evidence>
<dbReference type="Pfam" id="PF10601">
    <property type="entry name" value="zf-LITAF-like"/>
    <property type="match status" value="1"/>
</dbReference>
<evidence type="ECO:0000256" key="4">
    <source>
        <dbReference type="ARBA" id="ARBA00005975"/>
    </source>
</evidence>
<proteinExistence type="inferred from homology"/>
<keyword evidence="7 8" id="KW-0472">Membrane</keyword>
<gene>
    <name evidence="10" type="ORF">ILUMI_20277</name>
</gene>
<keyword evidence="6" id="KW-0862">Zinc</keyword>
<keyword evidence="8" id="KW-1133">Transmembrane helix</keyword>
<dbReference type="Proteomes" id="UP000801492">
    <property type="component" value="Unassembled WGS sequence"/>
</dbReference>
<comment type="subcellular location">
    <subcellularLocation>
        <location evidence="2">Endosome membrane</location>
        <topology evidence="2">Peripheral membrane protein</topology>
    </subcellularLocation>
    <subcellularLocation>
        <location evidence="1">Late endosome membrane</location>
    </subcellularLocation>
    <subcellularLocation>
        <location evidence="3">Lysosome membrane</location>
        <topology evidence="3">Peripheral membrane protein</topology>
        <orientation evidence="3">Cytoplasmic side</orientation>
    </subcellularLocation>
</comment>
<comment type="similarity">
    <text evidence="4">Belongs to the CDIP1/LITAF family.</text>
</comment>
<name>A0A8K0CIS1_IGNLU</name>
<keyword evidence="11" id="KW-1185">Reference proteome</keyword>
<dbReference type="InterPro" id="IPR006629">
    <property type="entry name" value="LITAF"/>
</dbReference>
<evidence type="ECO:0000256" key="5">
    <source>
        <dbReference type="ARBA" id="ARBA00022723"/>
    </source>
</evidence>
<accession>A0A8K0CIS1</accession>
<protein>
    <recommendedName>
        <fullName evidence="9">LITAF domain-containing protein</fullName>
    </recommendedName>
</protein>
<dbReference type="SMART" id="SM00714">
    <property type="entry name" value="LITAF"/>
    <property type="match status" value="1"/>
</dbReference>
<feature type="domain" description="LITAF" evidence="9">
    <location>
        <begin position="3"/>
        <end position="86"/>
    </location>
</feature>
<evidence type="ECO:0000256" key="7">
    <source>
        <dbReference type="ARBA" id="ARBA00023136"/>
    </source>
</evidence>